<accession>A0A4Y8CYS1</accession>
<proteinExistence type="predicted"/>
<dbReference type="OrthoDB" id="3560624at2759"/>
<protein>
    <submittedName>
        <fullName evidence="2">Uncharacterized protein</fullName>
    </submittedName>
</protein>
<feature type="compositionally biased region" description="Basic residues" evidence="1">
    <location>
        <begin position="431"/>
        <end position="442"/>
    </location>
</feature>
<dbReference type="AlphaFoldDB" id="A0A4Y8CYS1"/>
<gene>
    <name evidence="2" type="ORF">BOTCAL_0261g00190</name>
</gene>
<reference evidence="2 3" key="1">
    <citation type="submission" date="2017-11" db="EMBL/GenBank/DDBJ databases">
        <title>Comparative genomics of Botrytis spp.</title>
        <authorList>
            <person name="Valero-Jimenez C.A."/>
            <person name="Tapia P."/>
            <person name="Veloso J."/>
            <person name="Silva-Moreno E."/>
            <person name="Staats M."/>
            <person name="Valdes J.H."/>
            <person name="Van Kan J.A.L."/>
        </authorList>
    </citation>
    <scope>NUCLEOTIDE SEQUENCE [LARGE SCALE GENOMIC DNA]</scope>
    <source>
        <strain evidence="2 3">MUCL2830</strain>
    </source>
</reference>
<evidence type="ECO:0000313" key="3">
    <source>
        <dbReference type="Proteomes" id="UP000297299"/>
    </source>
</evidence>
<evidence type="ECO:0000313" key="2">
    <source>
        <dbReference type="EMBL" id="TEY52019.1"/>
    </source>
</evidence>
<feature type="compositionally biased region" description="Polar residues" evidence="1">
    <location>
        <begin position="444"/>
        <end position="467"/>
    </location>
</feature>
<dbReference type="Proteomes" id="UP000297299">
    <property type="component" value="Unassembled WGS sequence"/>
</dbReference>
<feature type="region of interest" description="Disordered" evidence="1">
    <location>
        <begin position="431"/>
        <end position="481"/>
    </location>
</feature>
<name>A0A4Y8CYS1_9HELO</name>
<dbReference type="EMBL" id="PHWZ01000260">
    <property type="protein sequence ID" value="TEY52019.1"/>
    <property type="molecule type" value="Genomic_DNA"/>
</dbReference>
<evidence type="ECO:0000256" key="1">
    <source>
        <dbReference type="SAM" id="MobiDB-lite"/>
    </source>
</evidence>
<sequence>MDAAESSQEGVQAEAALTRSHQNVLAIAQRFPFIGAQRFPLNQQFHANNSFENPPVANSADNANQGIHDRNNQQFNPMGPQLQGVIPQGLPPHQQFHTNQLGNGFEYPATPYLTDNANQGMYDRNNRMEYPPYPAALQHGKMNTSPTPWELSKNDIIGNMITMNNHPSAPHYNNVQLLGQTAHQMGMTTGTMNTMDNYPRGTGDQVFWNNPFYPMNDPSQFPLNGPDQFLPLNGPSQFPPVTGPNQFYPFNDPSQFPLNGPNQFLPFNDPGQFPPVAGSNQFPPVIGSDQVPPVNSSNQHTVGNNQGDMPSSVGDQMDLQQDWALFDANYPLNANYSGPLFPQDAGPRSPLPFGSDPMYASNFEPTATALVPGEADTRSARDFPPNIPNTLASDFRYPQIETPQPSNPSRMHALIQRSGTRMDSARFTNRVHKSIRRKKPAKTQKLQSQIGNNASCESEHLASQTVEAQKDSDADVESEEE</sequence>
<keyword evidence="3" id="KW-1185">Reference proteome</keyword>
<comment type="caution">
    <text evidence="2">The sequence shown here is derived from an EMBL/GenBank/DDBJ whole genome shotgun (WGS) entry which is preliminary data.</text>
</comment>
<organism evidence="2 3">
    <name type="scientific">Botryotinia calthae</name>
    <dbReference type="NCBI Taxonomy" id="38488"/>
    <lineage>
        <taxon>Eukaryota</taxon>
        <taxon>Fungi</taxon>
        <taxon>Dikarya</taxon>
        <taxon>Ascomycota</taxon>
        <taxon>Pezizomycotina</taxon>
        <taxon>Leotiomycetes</taxon>
        <taxon>Helotiales</taxon>
        <taxon>Sclerotiniaceae</taxon>
        <taxon>Botryotinia</taxon>
    </lineage>
</organism>